<evidence type="ECO:0000256" key="1">
    <source>
        <dbReference type="ARBA" id="ARBA00004123"/>
    </source>
</evidence>
<dbReference type="SUPFAM" id="SSF54211">
    <property type="entry name" value="Ribosomal protein S5 domain 2-like"/>
    <property type="match status" value="1"/>
</dbReference>
<keyword evidence="4" id="KW-0539">Nucleus</keyword>
<evidence type="ECO:0000256" key="2">
    <source>
        <dbReference type="ARBA" id="ARBA00006082"/>
    </source>
</evidence>
<dbReference type="EMBL" id="DQ321764">
    <property type="protein sequence ID" value="ABC61974.1"/>
    <property type="molecule type" value="Genomic_DNA"/>
</dbReference>
<feature type="compositionally biased region" description="Basic and acidic residues" evidence="5">
    <location>
        <begin position="484"/>
        <end position="493"/>
    </location>
</feature>
<dbReference type="CDD" id="cd00782">
    <property type="entry name" value="MutL_Trans"/>
    <property type="match status" value="1"/>
</dbReference>
<dbReference type="InterPro" id="IPR014762">
    <property type="entry name" value="DNA_mismatch_repair_CS"/>
</dbReference>
<dbReference type="AlphaFoldDB" id="A0A8U0WQ48"/>
<dbReference type="Pfam" id="PF16413">
    <property type="entry name" value="Mlh1_C"/>
    <property type="match status" value="1"/>
</dbReference>
<reference evidence="7" key="2">
    <citation type="journal article" date="2008" name="PLoS ONE">
        <title>An expanded inventory of conserved meiotic genes provides evidence for sex in Trichomonas vaginalis.</title>
        <authorList>
            <person name="Malik S.B."/>
            <person name="Pightling A.W."/>
            <person name="Stefaniak L.M."/>
            <person name="Schurko A.M."/>
            <person name="Logsdon J.M.Jr."/>
        </authorList>
    </citation>
    <scope>NUCLEOTIDE SEQUENCE</scope>
    <source>
        <strain evidence="7">NIH-C1</strain>
    </source>
</reference>
<dbReference type="InterPro" id="IPR032189">
    <property type="entry name" value="Mlh1_C"/>
</dbReference>
<dbReference type="Pfam" id="PF01119">
    <property type="entry name" value="DNA_mis_repair"/>
    <property type="match status" value="1"/>
</dbReference>
<dbReference type="GO" id="GO:0006298">
    <property type="term" value="P:mismatch repair"/>
    <property type="evidence" value="ECO:0007669"/>
    <property type="project" value="InterPro"/>
</dbReference>
<dbReference type="Gene3D" id="3.30.230.10">
    <property type="match status" value="1"/>
</dbReference>
<dbReference type="VEuPathDB" id="TrichDB:TVAGG3_0172890"/>
<evidence type="ECO:0000256" key="4">
    <source>
        <dbReference type="ARBA" id="ARBA00023242"/>
    </source>
</evidence>
<feature type="region of interest" description="Disordered" evidence="5">
    <location>
        <begin position="395"/>
        <end position="426"/>
    </location>
</feature>
<organism evidence="7">
    <name type="scientific">Trichomonas vaginalis</name>
    <dbReference type="NCBI Taxonomy" id="5722"/>
    <lineage>
        <taxon>Eukaryota</taxon>
        <taxon>Metamonada</taxon>
        <taxon>Parabasalia</taxon>
        <taxon>Trichomonadida</taxon>
        <taxon>Trichomonadidae</taxon>
        <taxon>Trichomonas</taxon>
    </lineage>
</organism>
<dbReference type="Gene3D" id="3.30.565.10">
    <property type="entry name" value="Histidine kinase-like ATPase, C-terminal domain"/>
    <property type="match status" value="1"/>
</dbReference>
<feature type="compositionally biased region" description="Basic and acidic residues" evidence="5">
    <location>
        <begin position="612"/>
        <end position="631"/>
    </location>
</feature>
<evidence type="ECO:0000256" key="5">
    <source>
        <dbReference type="SAM" id="MobiDB-lite"/>
    </source>
</evidence>
<dbReference type="PANTHER" id="PTHR10073:SF52">
    <property type="entry name" value="MISMATCH REPAIR ENDONUCLEASE PMS2"/>
    <property type="match status" value="1"/>
</dbReference>
<dbReference type="NCBIfam" id="TIGR00585">
    <property type="entry name" value="mutl"/>
    <property type="match status" value="1"/>
</dbReference>
<evidence type="ECO:0000256" key="3">
    <source>
        <dbReference type="ARBA" id="ARBA00022763"/>
    </source>
</evidence>
<dbReference type="PANTHER" id="PTHR10073">
    <property type="entry name" value="DNA MISMATCH REPAIR PROTEIN MLH, PMS, MUTL"/>
    <property type="match status" value="1"/>
</dbReference>
<feature type="region of interest" description="Disordered" evidence="5">
    <location>
        <begin position="459"/>
        <end position="631"/>
    </location>
</feature>
<feature type="domain" description="DNA mismatch repair protein S5" evidence="6">
    <location>
        <begin position="212"/>
        <end position="330"/>
    </location>
</feature>
<dbReference type="InterPro" id="IPR038973">
    <property type="entry name" value="MutL/Mlh/Pms-like"/>
</dbReference>
<dbReference type="OMA" id="CDAFRIS"/>
<dbReference type="GO" id="GO:0032389">
    <property type="term" value="C:MutLalpha complex"/>
    <property type="evidence" value="ECO:0007669"/>
    <property type="project" value="TreeGrafter"/>
</dbReference>
<dbReference type="InterPro" id="IPR013507">
    <property type="entry name" value="DNA_mismatch_S5_2-like"/>
</dbReference>
<dbReference type="SMR" id="A0A8U0WQ48"/>
<evidence type="ECO:0000313" key="7">
    <source>
        <dbReference type="EMBL" id="ABC61974.1"/>
    </source>
</evidence>
<dbReference type="PROSITE" id="PS00058">
    <property type="entry name" value="DNA_MISMATCH_REPAIR_1"/>
    <property type="match status" value="1"/>
</dbReference>
<feature type="compositionally biased region" description="Basic and acidic residues" evidence="5">
    <location>
        <begin position="510"/>
        <end position="525"/>
    </location>
</feature>
<feature type="compositionally biased region" description="Basic and acidic residues" evidence="5">
    <location>
        <begin position="579"/>
        <end position="592"/>
    </location>
</feature>
<keyword evidence="3" id="KW-0227">DNA damage</keyword>
<dbReference type="SUPFAM" id="SSF55874">
    <property type="entry name" value="ATPase domain of HSP90 chaperone/DNA topoisomerase II/histidine kinase"/>
    <property type="match status" value="1"/>
</dbReference>
<feature type="compositionally biased region" description="Polar residues" evidence="5">
    <location>
        <begin position="596"/>
        <end position="611"/>
    </location>
</feature>
<dbReference type="GO" id="GO:0016887">
    <property type="term" value="F:ATP hydrolysis activity"/>
    <property type="evidence" value="ECO:0007669"/>
    <property type="project" value="InterPro"/>
</dbReference>
<feature type="region of interest" description="Disordered" evidence="5">
    <location>
        <begin position="336"/>
        <end position="356"/>
    </location>
</feature>
<feature type="compositionally biased region" description="Basic and acidic residues" evidence="5">
    <location>
        <begin position="337"/>
        <end position="355"/>
    </location>
</feature>
<dbReference type="FunFam" id="3.30.565.10:FF:000079">
    <property type="entry name" value="DNA mismatch repair protein MLH"/>
    <property type="match status" value="1"/>
</dbReference>
<dbReference type="GO" id="GO:0005524">
    <property type="term" value="F:ATP binding"/>
    <property type="evidence" value="ECO:0007669"/>
    <property type="project" value="InterPro"/>
</dbReference>
<feature type="compositionally biased region" description="Acidic residues" evidence="5">
    <location>
        <begin position="494"/>
        <end position="509"/>
    </location>
</feature>
<dbReference type="SMART" id="SM01340">
    <property type="entry name" value="DNA_mis_repair"/>
    <property type="match status" value="1"/>
</dbReference>
<feature type="compositionally biased region" description="Polar residues" evidence="5">
    <location>
        <begin position="530"/>
        <end position="543"/>
    </location>
</feature>
<dbReference type="InterPro" id="IPR036890">
    <property type="entry name" value="HATPase_C_sf"/>
</dbReference>
<feature type="compositionally biased region" description="Polar residues" evidence="5">
    <location>
        <begin position="395"/>
        <end position="405"/>
    </location>
</feature>
<name>A0A8U0WQ48_TRIVA</name>
<evidence type="ECO:0000259" key="6">
    <source>
        <dbReference type="SMART" id="SM01340"/>
    </source>
</evidence>
<protein>
    <submittedName>
        <fullName evidence="7">MLH1-like protein 1</fullName>
    </submittedName>
</protein>
<comment type="similarity">
    <text evidence="2">Belongs to the DNA mismatch repair MutL/HexB family.</text>
</comment>
<dbReference type="InterPro" id="IPR002099">
    <property type="entry name" value="MutL/Mlh/PMS"/>
</dbReference>
<dbReference type="GO" id="GO:0030983">
    <property type="term" value="F:mismatched DNA binding"/>
    <property type="evidence" value="ECO:0007669"/>
    <property type="project" value="InterPro"/>
</dbReference>
<dbReference type="GO" id="GO:0140664">
    <property type="term" value="F:ATP-dependent DNA damage sensor activity"/>
    <property type="evidence" value="ECO:0007669"/>
    <property type="project" value="InterPro"/>
</dbReference>
<dbReference type="InterPro" id="IPR014721">
    <property type="entry name" value="Ribsml_uS5_D2-typ_fold_subgr"/>
</dbReference>
<accession>A0A8U0WQ48</accession>
<comment type="subcellular location">
    <subcellularLocation>
        <location evidence="1">Nucleus</location>
    </subcellularLocation>
</comment>
<proteinExistence type="inferred from homology"/>
<dbReference type="CDD" id="cd16926">
    <property type="entry name" value="HATPase_MutL-MLH-PMS-like"/>
    <property type="match status" value="1"/>
</dbReference>
<sequence length="898" mass="101729">MTEHRILQLDESVIKRIAAGEVINFPSNVAKELLENSIDAGSKRISTELQNGGYSLIKISDNGCGINAADMPLACQRHATSKIQSFNDLRNVTTFGFRGEALFSMSCVSHLSILSKTEESSFGYSGNFQDGNLIGELSTVPITIGTTVTISDLFYNKPTKLRTSPDSATQNRKILQIVQRYAIAYPEISFSVICDGKEKMMTHGSSSHYDVISLLYGIDARSATFVLTGDIAKNTTVEMYLGSPSAKKQLKESAVFVNGRLVQCDHIKRAINAVYGSFLMRGEKPFAFVLLRMPPDKVDVNVHPTKKDVIFTNEQSLIDNICDIILAELKNQSKTRNFSEKTEKKKDKKNDDERLSSFVSSKEIKRKTLDEKYEDLVEDDEKITVNNPIQEKFNQIIGSNRSVQNKSDKNQNEDELNEEDSFNTSNKVIQNKSDMNHEEDSNELNQNQENSFNASNKVVQNKGDKNQNDELNEEGSFNTSNRDVQNKSDKNLHEEEEEEKDSIVEDDEESPKAKIDIDRENKGKYELSPVSINEENLTDITPASSSSDTSDTENPRKRARRNPYMKLSSDFQNLQQIDDLPKSDNLTKRDSDQENSEIPKSNIPSSLFNKSEVTEKPKPRERSSIFDELKFTPKSMARGDPNLQTLEQVLNMSAAKEMKRDPTKTKREMNLVTASSLLSDEKKNSFEPLITLFRAHSFVGLIGLKYGLIQADETLYAVHLFQVFRVLFYQSCLSRIGNFGKIVFDKPLDVKILADSVEGSDSLRVKNILIEHREMLSDLFNIVINDMGCLEEMPMIVANYEPSFSFLPIFLVRLAETEWDGELECISYICDELSMLYSPCEEESNDTKNIEKMKKSIRDVLFPELKTAIFFPPAALISNLSVIRVRSLHEMYKIFERN</sequence>
<dbReference type="InterPro" id="IPR020568">
    <property type="entry name" value="Ribosomal_Su5_D2-typ_SF"/>
</dbReference>
<reference evidence="7" key="1">
    <citation type="submission" date="2005-12" db="EMBL/GenBank/DDBJ databases">
        <authorList>
            <person name="Pightling A.W.Jr."/>
            <person name="Stefaniak L.M."/>
            <person name="Malik S.-B."/>
            <person name="Logsdon J.M.Jr."/>
        </authorList>
    </citation>
    <scope>NUCLEOTIDE SEQUENCE</scope>
    <source>
        <strain evidence="7">NIH-C1</strain>
    </source>
</reference>